<dbReference type="SUPFAM" id="SSF51556">
    <property type="entry name" value="Metallo-dependent hydrolases"/>
    <property type="match status" value="1"/>
</dbReference>
<keyword evidence="3" id="KW-1185">Reference proteome</keyword>
<dbReference type="InterPro" id="IPR006680">
    <property type="entry name" value="Amidohydro-rel"/>
</dbReference>
<organism evidence="2 3">
    <name type="scientific">Lipingzhangella rawalii</name>
    <dbReference type="NCBI Taxonomy" id="2055835"/>
    <lineage>
        <taxon>Bacteria</taxon>
        <taxon>Bacillati</taxon>
        <taxon>Actinomycetota</taxon>
        <taxon>Actinomycetes</taxon>
        <taxon>Streptosporangiales</taxon>
        <taxon>Nocardiopsidaceae</taxon>
        <taxon>Lipingzhangella</taxon>
    </lineage>
</organism>
<dbReference type="InterPro" id="IPR011059">
    <property type="entry name" value="Metal-dep_hydrolase_composite"/>
</dbReference>
<reference evidence="3" key="1">
    <citation type="submission" date="2023-07" db="EMBL/GenBank/DDBJ databases">
        <title>Novel species in the genus Lipingzhangella isolated from Sambhar Salt Lake.</title>
        <authorList>
            <person name="Jiya N."/>
            <person name="Kajale S."/>
            <person name="Sharma A."/>
        </authorList>
    </citation>
    <scope>NUCLEOTIDE SEQUENCE [LARGE SCALE GENOMIC DNA]</scope>
    <source>
        <strain evidence="3">LS1_29</strain>
    </source>
</reference>
<comment type="caution">
    <text evidence="2">The sequence shown here is derived from an EMBL/GenBank/DDBJ whole genome shotgun (WGS) entry which is preliminary data.</text>
</comment>
<dbReference type="RefSeq" id="WP_310910551.1">
    <property type="nucleotide sequence ID" value="NZ_JAVLVT010000001.1"/>
</dbReference>
<dbReference type="PROSITE" id="PS50206">
    <property type="entry name" value="RHODANESE_3"/>
    <property type="match status" value="1"/>
</dbReference>
<feature type="domain" description="Rhodanese" evidence="1">
    <location>
        <begin position="87"/>
        <end position="124"/>
    </location>
</feature>
<sequence>MTAPSILFTNAGLLDPETGSRHPDSWLLVTNGTIAAHGQDTPPDADATVIDLAGATLMPGLVDAHVHPTAISADLGFVSEQSPYYVGIRAAQALTGMLHRGFTTVRDVAGGDFGLADAIAEGTISGPRLMFGGKALSPTGGHGDFRTRGRHAADDHPCCPTLGVRCDGAAEARRAARDQLRTGAHHIKIMLSGGVASPTDRIDSVQTAEEEVRAIVEEAELANRYVTGHSYTARAVNRGLRLGVRCIEHGNLIDETSIELFREHDAFLVPTLATYHELSRRGPESGLPPASQAKIDTVLHSGLHALRMAHEGGVNLVYGTDLLGDMQTQQNEEFRIRAQVQPAADILRAATSTAARLLNLEGHIGTIQPGACADLVVVDGNPLDDVTILADHEQHLRMVLTEGQIQLDRRNTPARAAA</sequence>
<dbReference type="Gene3D" id="3.20.20.140">
    <property type="entry name" value="Metal-dependent hydrolases"/>
    <property type="match status" value="1"/>
</dbReference>
<evidence type="ECO:0000259" key="1">
    <source>
        <dbReference type="PROSITE" id="PS50206"/>
    </source>
</evidence>
<proteinExistence type="predicted"/>
<name>A0ABU2H152_9ACTN</name>
<accession>A0ABU2H152</accession>
<dbReference type="CDD" id="cd01299">
    <property type="entry name" value="Met_dep_hydrolase_A"/>
    <property type="match status" value="1"/>
</dbReference>
<dbReference type="Proteomes" id="UP001250214">
    <property type="component" value="Unassembled WGS sequence"/>
</dbReference>
<dbReference type="EMBL" id="JAVLVT010000001">
    <property type="protein sequence ID" value="MDS1269037.1"/>
    <property type="molecule type" value="Genomic_DNA"/>
</dbReference>
<dbReference type="Gene3D" id="2.30.40.10">
    <property type="entry name" value="Urease, subunit C, domain 1"/>
    <property type="match status" value="1"/>
</dbReference>
<protein>
    <submittedName>
        <fullName evidence="2">Amidohydrolase family protein</fullName>
    </submittedName>
</protein>
<dbReference type="Pfam" id="PF01979">
    <property type="entry name" value="Amidohydro_1"/>
    <property type="match status" value="1"/>
</dbReference>
<dbReference type="InterPro" id="IPR032466">
    <property type="entry name" value="Metal_Hydrolase"/>
</dbReference>
<dbReference type="InterPro" id="IPR051781">
    <property type="entry name" value="Metallo-dep_Hydrolase"/>
</dbReference>
<dbReference type="PANTHER" id="PTHR43135:SF3">
    <property type="entry name" value="ALPHA-D-RIBOSE 1-METHYLPHOSPHONATE 5-TRIPHOSPHATE DIPHOSPHATASE"/>
    <property type="match status" value="1"/>
</dbReference>
<dbReference type="SUPFAM" id="SSF51338">
    <property type="entry name" value="Composite domain of metallo-dependent hydrolases"/>
    <property type="match status" value="1"/>
</dbReference>
<evidence type="ECO:0000313" key="2">
    <source>
        <dbReference type="EMBL" id="MDS1269037.1"/>
    </source>
</evidence>
<dbReference type="PANTHER" id="PTHR43135">
    <property type="entry name" value="ALPHA-D-RIBOSE 1-METHYLPHOSPHONATE 5-TRIPHOSPHATE DIPHOSPHATASE"/>
    <property type="match status" value="1"/>
</dbReference>
<dbReference type="InterPro" id="IPR001763">
    <property type="entry name" value="Rhodanese-like_dom"/>
</dbReference>
<evidence type="ECO:0000313" key="3">
    <source>
        <dbReference type="Proteomes" id="UP001250214"/>
    </source>
</evidence>
<dbReference type="InterPro" id="IPR057744">
    <property type="entry name" value="OTAase-like"/>
</dbReference>
<gene>
    <name evidence="2" type="ORF">RIF23_01870</name>
</gene>